<dbReference type="EMBL" id="FWWT01000022">
    <property type="protein sequence ID" value="SMB94663.1"/>
    <property type="molecule type" value="Genomic_DNA"/>
</dbReference>
<dbReference type="Gene3D" id="3.40.50.2300">
    <property type="match status" value="2"/>
</dbReference>
<feature type="chain" id="PRO_5039157296" evidence="3">
    <location>
        <begin position="21"/>
        <end position="387"/>
    </location>
</feature>
<name>A0A1W1VN07_DESTI</name>
<dbReference type="InterPro" id="IPR051010">
    <property type="entry name" value="BCAA_transport"/>
</dbReference>
<dbReference type="SUPFAM" id="SSF53822">
    <property type="entry name" value="Periplasmic binding protein-like I"/>
    <property type="match status" value="1"/>
</dbReference>
<sequence>MLRKRSVFFVVSLLVLSLMAFGCSNTDQDAKTNEGAEDVIKIGVYEPLTGDNAAGGQMTYDGMKLANKLYPEILGKKVELVTVDNKSEQVEAANAVTKLIDNDKVSVILGSYSSGLAMAGGQVAKEKNVPVIGCSPTNPLVTRDNDYYFRVCFIDPFQGTVMAKYAFNELGAKKAAIIRENGGDYSIGLAKFFKDAFTELGGEIVSEIDYQKMDNDFNSQLTTVNKANPDVIFAPGDFGPSGLLVKQARQMDIKTPILGGDTWEAEEFIDVAGEAANGILFSSHFTADAPVTEMTKKFLAEYEKEYGKKANAFAALGFDTYIIALHAIEKANSTDPQAIRDILADVKDFEGSTGIISLDENGDALKSAIINQIENGKAVFKSVVEPK</sequence>
<dbReference type="STRING" id="656914.SAMN00017405_0250"/>
<dbReference type="CDD" id="cd06347">
    <property type="entry name" value="PBP1_ABC_LivK_ligand_binding-like"/>
    <property type="match status" value="1"/>
</dbReference>
<evidence type="ECO:0000256" key="2">
    <source>
        <dbReference type="ARBA" id="ARBA00022729"/>
    </source>
</evidence>
<keyword evidence="6" id="KW-1185">Reference proteome</keyword>
<dbReference type="PANTHER" id="PTHR30483:SF6">
    <property type="entry name" value="PERIPLASMIC BINDING PROTEIN OF ABC TRANSPORTER FOR NATURAL AMINO ACIDS"/>
    <property type="match status" value="1"/>
</dbReference>
<accession>A0A1W1VN07</accession>
<dbReference type="InterPro" id="IPR028082">
    <property type="entry name" value="Peripla_BP_I"/>
</dbReference>
<keyword evidence="2 3" id="KW-0732">Signal</keyword>
<dbReference type="PROSITE" id="PS51257">
    <property type="entry name" value="PROKAR_LIPOPROTEIN"/>
    <property type="match status" value="1"/>
</dbReference>
<evidence type="ECO:0000313" key="6">
    <source>
        <dbReference type="Proteomes" id="UP000192731"/>
    </source>
</evidence>
<dbReference type="Proteomes" id="UP000192731">
    <property type="component" value="Unassembled WGS sequence"/>
</dbReference>
<proteinExistence type="inferred from homology"/>
<evidence type="ECO:0000259" key="4">
    <source>
        <dbReference type="Pfam" id="PF13458"/>
    </source>
</evidence>
<evidence type="ECO:0000256" key="1">
    <source>
        <dbReference type="ARBA" id="ARBA00010062"/>
    </source>
</evidence>
<dbReference type="Pfam" id="PF13458">
    <property type="entry name" value="Peripla_BP_6"/>
    <property type="match status" value="1"/>
</dbReference>
<protein>
    <submittedName>
        <fullName evidence="5">Amino acid/amide ABC transporter substrate-binding protein, HAAT family</fullName>
    </submittedName>
</protein>
<dbReference type="RefSeq" id="WP_084054063.1">
    <property type="nucleotide sequence ID" value="NZ_FWWT01000022.1"/>
</dbReference>
<comment type="similarity">
    <text evidence="1">Belongs to the leucine-binding protein family.</text>
</comment>
<feature type="domain" description="Leucine-binding protein" evidence="4">
    <location>
        <begin position="40"/>
        <end position="375"/>
    </location>
</feature>
<feature type="signal peptide" evidence="3">
    <location>
        <begin position="1"/>
        <end position="20"/>
    </location>
</feature>
<dbReference type="InterPro" id="IPR028081">
    <property type="entry name" value="Leu-bd"/>
</dbReference>
<evidence type="ECO:0000313" key="5">
    <source>
        <dbReference type="EMBL" id="SMB94663.1"/>
    </source>
</evidence>
<organism evidence="5 6">
    <name type="scientific">Desulfonispora thiosulfatigenes DSM 11270</name>
    <dbReference type="NCBI Taxonomy" id="656914"/>
    <lineage>
        <taxon>Bacteria</taxon>
        <taxon>Bacillati</taxon>
        <taxon>Bacillota</taxon>
        <taxon>Clostridia</taxon>
        <taxon>Eubacteriales</taxon>
        <taxon>Peptococcaceae</taxon>
        <taxon>Desulfonispora</taxon>
    </lineage>
</organism>
<reference evidence="5 6" key="1">
    <citation type="submission" date="2017-04" db="EMBL/GenBank/DDBJ databases">
        <authorList>
            <person name="Afonso C.L."/>
            <person name="Miller P.J."/>
            <person name="Scott M.A."/>
            <person name="Spackman E."/>
            <person name="Goraichik I."/>
            <person name="Dimitrov K.M."/>
            <person name="Suarez D.L."/>
            <person name="Swayne D.E."/>
        </authorList>
    </citation>
    <scope>NUCLEOTIDE SEQUENCE [LARGE SCALE GENOMIC DNA]</scope>
    <source>
        <strain evidence="5 6">DSM 11270</strain>
    </source>
</reference>
<evidence type="ECO:0000256" key="3">
    <source>
        <dbReference type="SAM" id="SignalP"/>
    </source>
</evidence>
<gene>
    <name evidence="5" type="ORF">SAMN00017405_0250</name>
</gene>
<dbReference type="OrthoDB" id="9783240at2"/>
<dbReference type="PANTHER" id="PTHR30483">
    <property type="entry name" value="LEUCINE-SPECIFIC-BINDING PROTEIN"/>
    <property type="match status" value="1"/>
</dbReference>
<dbReference type="AlphaFoldDB" id="A0A1W1VN07"/>